<evidence type="ECO:0000256" key="1">
    <source>
        <dbReference type="SAM" id="Phobius"/>
    </source>
</evidence>
<accession>A0A942Z8C9</accession>
<feature type="transmembrane region" description="Helical" evidence="1">
    <location>
        <begin position="12"/>
        <end position="35"/>
    </location>
</feature>
<proteinExistence type="predicted"/>
<protein>
    <submittedName>
        <fullName evidence="2">Uncharacterized protein</fullName>
    </submittedName>
</protein>
<comment type="caution">
    <text evidence="2">The sequence shown here is derived from an EMBL/GenBank/DDBJ whole genome shotgun (WGS) entry which is preliminary data.</text>
</comment>
<keyword evidence="1" id="KW-0812">Transmembrane</keyword>
<name>A0A942Z8C9_9FIRM</name>
<evidence type="ECO:0000313" key="3">
    <source>
        <dbReference type="Proteomes" id="UP000724672"/>
    </source>
</evidence>
<feature type="transmembrane region" description="Helical" evidence="1">
    <location>
        <begin position="134"/>
        <end position="156"/>
    </location>
</feature>
<feature type="transmembrane region" description="Helical" evidence="1">
    <location>
        <begin position="41"/>
        <end position="63"/>
    </location>
</feature>
<sequence length="184" mass="21343">MSKNQVTLMVSKYIILCIKTIFISILFIIIPIFFLRVTRENILRLFFEIASLMITVILPLVVIDGTLFESSKEDDINYTLLKSLNGNKKEKQLAHVDIISGIIFINSAMVIGYINEWIFQTVIEPSNHQLAIQIIINTSWVILFVSLLIKLHCVLVRRKKAKENKQQNIERECKTFFVTVREVE</sequence>
<dbReference type="AlphaFoldDB" id="A0A942Z8C9"/>
<gene>
    <name evidence="2" type="ORF">GOQ27_14400</name>
</gene>
<dbReference type="EMBL" id="WSFT01000053">
    <property type="protein sequence ID" value="MBS4539662.1"/>
    <property type="molecule type" value="Genomic_DNA"/>
</dbReference>
<keyword evidence="1" id="KW-1133">Transmembrane helix</keyword>
<keyword evidence="3" id="KW-1185">Reference proteome</keyword>
<dbReference type="RefSeq" id="WP_203367584.1">
    <property type="nucleotide sequence ID" value="NZ_WSFT01000053.1"/>
</dbReference>
<feature type="transmembrane region" description="Helical" evidence="1">
    <location>
        <begin position="93"/>
        <end position="114"/>
    </location>
</feature>
<keyword evidence="1" id="KW-0472">Membrane</keyword>
<dbReference type="Proteomes" id="UP000724672">
    <property type="component" value="Unassembled WGS sequence"/>
</dbReference>
<organism evidence="2 3">
    <name type="scientific">Anaeromonas frigoriresistens</name>
    <dbReference type="NCBI Taxonomy" id="2683708"/>
    <lineage>
        <taxon>Bacteria</taxon>
        <taxon>Bacillati</taxon>
        <taxon>Bacillota</taxon>
        <taxon>Tissierellia</taxon>
        <taxon>Tissierellales</taxon>
        <taxon>Thermohalobacteraceae</taxon>
        <taxon>Anaeromonas</taxon>
    </lineage>
</organism>
<reference evidence="2" key="1">
    <citation type="submission" date="2019-12" db="EMBL/GenBank/DDBJ databases">
        <title>Clostridiaceae gen. nov. sp. nov., isolated from sediment in Xinjiang, China.</title>
        <authorList>
            <person name="Zhang R."/>
        </authorList>
    </citation>
    <scope>NUCLEOTIDE SEQUENCE</scope>
    <source>
        <strain evidence="2">D2Q-11</strain>
    </source>
</reference>
<evidence type="ECO:0000313" key="2">
    <source>
        <dbReference type="EMBL" id="MBS4539662.1"/>
    </source>
</evidence>